<protein>
    <recommendedName>
        <fullName evidence="2">STAS domain-containing protein</fullName>
    </recommendedName>
</protein>
<gene>
    <name evidence="3" type="ORF">BJ992_004322</name>
</gene>
<feature type="compositionally biased region" description="Gly residues" evidence="1">
    <location>
        <begin position="84"/>
        <end position="96"/>
    </location>
</feature>
<evidence type="ECO:0000256" key="1">
    <source>
        <dbReference type="SAM" id="MobiDB-lite"/>
    </source>
</evidence>
<proteinExistence type="predicted"/>
<dbReference type="Gene3D" id="3.30.750.24">
    <property type="entry name" value="STAS domain"/>
    <property type="match status" value="1"/>
</dbReference>
<feature type="domain" description="STAS" evidence="2">
    <location>
        <begin position="1"/>
        <end position="80"/>
    </location>
</feature>
<accession>A0A7X0M9F6</accession>
<dbReference type="GO" id="GO:0043856">
    <property type="term" value="F:anti-sigma factor antagonist activity"/>
    <property type="evidence" value="ECO:0007669"/>
    <property type="project" value="TreeGrafter"/>
</dbReference>
<dbReference type="Pfam" id="PF01740">
    <property type="entry name" value="STAS"/>
    <property type="match status" value="1"/>
</dbReference>
<dbReference type="PANTHER" id="PTHR33495:SF2">
    <property type="entry name" value="ANTI-SIGMA FACTOR ANTAGONIST TM_1081-RELATED"/>
    <property type="match status" value="1"/>
</dbReference>
<dbReference type="PROSITE" id="PS50801">
    <property type="entry name" value="STAS"/>
    <property type="match status" value="1"/>
</dbReference>
<evidence type="ECO:0000259" key="2">
    <source>
        <dbReference type="PROSITE" id="PS50801"/>
    </source>
</evidence>
<dbReference type="InterPro" id="IPR036513">
    <property type="entry name" value="STAS_dom_sf"/>
</dbReference>
<evidence type="ECO:0000313" key="4">
    <source>
        <dbReference type="Proteomes" id="UP000555564"/>
    </source>
</evidence>
<dbReference type="InterPro" id="IPR002645">
    <property type="entry name" value="STAS_dom"/>
</dbReference>
<dbReference type="EMBL" id="JACHIU010000001">
    <property type="protein sequence ID" value="MBB6474891.1"/>
    <property type="molecule type" value="Genomic_DNA"/>
</dbReference>
<dbReference type="PANTHER" id="PTHR33495">
    <property type="entry name" value="ANTI-SIGMA FACTOR ANTAGONIST TM_1081-RELATED-RELATED"/>
    <property type="match status" value="1"/>
</dbReference>
<comment type="caution">
    <text evidence="3">The sequence shown here is derived from an EMBL/GenBank/DDBJ whole genome shotgun (WGS) entry which is preliminary data.</text>
</comment>
<reference evidence="3 4" key="1">
    <citation type="submission" date="2020-08" db="EMBL/GenBank/DDBJ databases">
        <title>Sequencing the genomes of 1000 actinobacteria strains.</title>
        <authorList>
            <person name="Klenk H.-P."/>
        </authorList>
    </citation>
    <scope>NUCLEOTIDE SEQUENCE [LARGE SCALE GENOMIC DNA]</scope>
    <source>
        <strain evidence="3 4">DSM 44936</strain>
    </source>
</reference>
<dbReference type="SUPFAM" id="SSF52091">
    <property type="entry name" value="SpoIIaa-like"/>
    <property type="match status" value="1"/>
</dbReference>
<evidence type="ECO:0000313" key="3">
    <source>
        <dbReference type="EMBL" id="MBB6474891.1"/>
    </source>
</evidence>
<organism evidence="3 4">
    <name type="scientific">Sphaerisporangium rubeum</name>
    <dbReference type="NCBI Taxonomy" id="321317"/>
    <lineage>
        <taxon>Bacteria</taxon>
        <taxon>Bacillati</taxon>
        <taxon>Actinomycetota</taxon>
        <taxon>Actinomycetes</taxon>
        <taxon>Streptosporangiales</taxon>
        <taxon>Streptosporangiaceae</taxon>
        <taxon>Sphaerisporangium</taxon>
    </lineage>
</organism>
<sequence>MTTAWDAPGVDALVLDLTGVGFCDSVGLSELISVLRRSHETGVPLRVAGVHGTLLRILTITGLYGSFEMYDDLGTALGLPPGSLGPGGGSGGGPDGGSVTPAGETADRPARDIPPSAVEWRSLPPDPGDLVPAT</sequence>
<keyword evidence="4" id="KW-1185">Reference proteome</keyword>
<dbReference type="Proteomes" id="UP000555564">
    <property type="component" value="Unassembled WGS sequence"/>
</dbReference>
<dbReference type="CDD" id="cd07043">
    <property type="entry name" value="STAS_anti-anti-sigma_factors"/>
    <property type="match status" value="1"/>
</dbReference>
<name>A0A7X0M9F6_9ACTN</name>
<dbReference type="AlphaFoldDB" id="A0A7X0M9F6"/>
<feature type="region of interest" description="Disordered" evidence="1">
    <location>
        <begin position="78"/>
        <end position="134"/>
    </location>
</feature>